<feature type="region of interest" description="Disordered" evidence="5">
    <location>
        <begin position="77"/>
        <end position="146"/>
    </location>
</feature>
<reference evidence="6" key="1">
    <citation type="submission" date="2022-01" db="EMBL/GenBank/DDBJ databases">
        <authorList>
            <person name="King R."/>
        </authorList>
    </citation>
    <scope>NUCLEOTIDE SEQUENCE</scope>
</reference>
<name>A0A9P0MSU7_NEZVI</name>
<evidence type="ECO:0000256" key="2">
    <source>
        <dbReference type="ARBA" id="ARBA00022490"/>
    </source>
</evidence>
<dbReference type="GO" id="GO:0005737">
    <property type="term" value="C:cytoplasm"/>
    <property type="evidence" value="ECO:0007669"/>
    <property type="project" value="UniProtKB-SubCell"/>
</dbReference>
<feature type="compositionally biased region" description="Polar residues" evidence="5">
    <location>
        <begin position="122"/>
        <end position="135"/>
    </location>
</feature>
<feature type="non-terminal residue" evidence="6">
    <location>
        <position position="1959"/>
    </location>
</feature>
<comment type="subcellular location">
    <subcellularLocation>
        <location evidence="1">Cytoplasm</location>
    </subcellularLocation>
</comment>
<feature type="compositionally biased region" description="Basic residues" evidence="5">
    <location>
        <begin position="79"/>
        <end position="89"/>
    </location>
</feature>
<dbReference type="PANTHER" id="PTHR12442:SF5">
    <property type="entry name" value="DYNEIN AXONEMAL INTERMEDIATE CHAIN 3"/>
    <property type="match status" value="1"/>
</dbReference>
<evidence type="ECO:0000256" key="3">
    <source>
        <dbReference type="ARBA" id="ARBA00022574"/>
    </source>
</evidence>
<gene>
    <name evidence="6" type="ORF">NEZAVI_LOCUS11915</name>
</gene>
<dbReference type="SUPFAM" id="SSF50978">
    <property type="entry name" value="WD40 repeat-like"/>
    <property type="match status" value="1"/>
</dbReference>
<dbReference type="EMBL" id="OV725081">
    <property type="protein sequence ID" value="CAH1403285.1"/>
    <property type="molecule type" value="Genomic_DNA"/>
</dbReference>
<evidence type="ECO:0000313" key="7">
    <source>
        <dbReference type="Proteomes" id="UP001152798"/>
    </source>
</evidence>
<sequence length="1959" mass="228485">LKEVNKILNETVSELKSLREDEEVQTLLNVVELADKPSIFTHPIADIVRELTIGDEIKKQNEPVIDEEKAIEQTEQISKLRKLSRRSARPTKPPRASSMPKSSNASINLKKHSSRESKVASRASQITRSSQASNSRKSKMIGSSEGSHSSEEIIHIVNVAINKDLQKELKCEVGVDIFMEMPWKIVSKDSILKSINRDDKQSPFYEYTSSFLNYPEEEVLVGRATLLECDSFLVAVTLYGRNLLLEDIKNTHLKRWEKVMMRFNHPIKTWKSLGTEEEMDTAGIKHTRPSISFDCYIKKDHHEKLFSEGFDVVDYYTELREEDLLMIENIEGVVFDKQTQGCPLTRESYAQTVPEIPVNAATQFTTEMRVEEYKQRLEELDLNYELLNEKLKGFFYKIDNLLTYNEEYDLYRDDYKILAEKGEEISMYPNIPYEHYATMITFIGTKDKVITATSWHPSQAGIVAVSYGREHIAKVGDLNENSDEDDVFDEEKVFNSFPTSNQFDEHIENLWKMQIHKLEKNMKKGKHDTKDYDLATVSTEFLLQTKQIRLFEIIQEKKRILKMPDAEDLYQEEKFEYPLFDRSKKKKKDDQNVTIDSLINKVMREKPEFLKRDNLFSGNFHWKLKMADEIINPVDLLITMRGGTVPEKFVRTFLFPVIWGETWFFGDDLKYEAIEVNKDFRESALMALGTPTVPESKVFLPGYKVESNIDYTLEMNPWQWMDAWVEHCKRCEENNVQSPDEDEECDLPESDESDVEDAFGFLFLRNMPLYDVVYEHVNLQYFLCNRKDCGHCPYIINNIMKKEGIDHICLKIIMNEDNPNEVEKVIALPYEHVHGSFEKKEDKVVLQKKKKKNEEDNETFEDEFELPFCSSENGCLFRKLLPDYLKDSRAKRLYCDQCGSVENSENKDLDGYDLFLQESEKIINESDSINKDTTTSESDVSNIVWDEECIDNVGHFLDVNKTCTDQNSLKDKGSVQDTAEIQHVDEYQNDKKCARTVINPIDLSEKIKQLRCDDKSVHNAEVTINSGNQEDDESSVVPFNEFFNSESTNKVKSEIHTDNENKPDMVLVGDTMEVKHHMDKFSSSSSSVTFRSAAESIDDDDDDDDEEPVLMNRNRSIKSIREHSRISNRSSKILPDKNTTSDNQNGKSEIYSKKSKPNTIEFKDDSEGEEVRLNIKHVLDDPYDESRDFDEKTKQILDEEVAKLNSGLSSKVVNRPFEVMSSVASSHGLIENSDDEEAVDKLNLVHHVAIWSLGNDIKPMQRLISPFELTCISFCPYNGRYLIGGTTTGQVVLWDLEGILDHEEFNIEERSDFDLIGFKHLERVMCWFKRIRPNQTAKSRLYITAISNRATSHMDRIVDINWLPPNVKLSQSSGKFEEFDAKDGYSLQFLSTSVDGVILCWDLNSPPSPFTEAHINKYSFQRPGQFKLPKNSRRSESKFKELYLRWNPFYKIRLEQRDNLSVKRFELTSVSHDQTIYSYEKDLNMSNKKTISIELEQYYKVESVGIDAMQYEALVGTIDGSIILFTWKRSDQEAYDEKEGIAGSPVCFFKQIHDGPINKIRRHPTNNQIFLSSGGHVFGLWRKDQEEPLKWKRYAEYYITAIGWYRHRPSTFRVGRSDGCMEVWDMYENGNEPKMTVQISTGALYDFIVPILPVPIGLFGITDYRGILKFYVIPWQYQFPRDNERELFFNKVEAEHQRKLLMDKTADKDVEGEKSQDLEEHEVSEVELKEKESEEVIKKKELLGCRKFKDELYKWYLRRRGKNAAWLDEGEKKWFLKEQEYMIKTILKNKNINLQELDDAIEPLYKKEKQSRDVAVKILDILEMADDIFKKEVQELVLVRNYQNQSQVSLEIEKMNFGELEDAMEAIDLYFGKSYEKTEEELSRFVDMNPITKEWTFAELCEKNQHIRDAWNDRRALLKKEQQWSRELIAEELDKAGCEYSCYVSHEESYLKKKYERRI</sequence>
<keyword evidence="2" id="KW-0963">Cytoplasm</keyword>
<dbReference type="InterPro" id="IPR001680">
    <property type="entry name" value="WD40_rpt"/>
</dbReference>
<evidence type="ECO:0008006" key="8">
    <source>
        <dbReference type="Google" id="ProtNLM"/>
    </source>
</evidence>
<proteinExistence type="predicted"/>
<evidence type="ECO:0000256" key="4">
    <source>
        <dbReference type="ARBA" id="ARBA00022737"/>
    </source>
</evidence>
<feature type="compositionally biased region" description="Acidic residues" evidence="5">
    <location>
        <begin position="1096"/>
        <end position="1108"/>
    </location>
</feature>
<keyword evidence="7" id="KW-1185">Reference proteome</keyword>
<dbReference type="GO" id="GO:0045504">
    <property type="term" value="F:dynein heavy chain binding"/>
    <property type="evidence" value="ECO:0007669"/>
    <property type="project" value="TreeGrafter"/>
</dbReference>
<organism evidence="6 7">
    <name type="scientific">Nezara viridula</name>
    <name type="common">Southern green stink bug</name>
    <name type="synonym">Cimex viridulus</name>
    <dbReference type="NCBI Taxonomy" id="85310"/>
    <lineage>
        <taxon>Eukaryota</taxon>
        <taxon>Metazoa</taxon>
        <taxon>Ecdysozoa</taxon>
        <taxon>Arthropoda</taxon>
        <taxon>Hexapoda</taxon>
        <taxon>Insecta</taxon>
        <taxon>Pterygota</taxon>
        <taxon>Neoptera</taxon>
        <taxon>Paraneoptera</taxon>
        <taxon>Hemiptera</taxon>
        <taxon>Heteroptera</taxon>
        <taxon>Panheteroptera</taxon>
        <taxon>Pentatomomorpha</taxon>
        <taxon>Pentatomoidea</taxon>
        <taxon>Pentatomidae</taxon>
        <taxon>Pentatominae</taxon>
        <taxon>Nezara</taxon>
    </lineage>
</organism>
<feature type="non-terminal residue" evidence="6">
    <location>
        <position position="1"/>
    </location>
</feature>
<keyword evidence="4" id="KW-0677">Repeat</keyword>
<dbReference type="InterPro" id="IPR015943">
    <property type="entry name" value="WD40/YVTN_repeat-like_dom_sf"/>
</dbReference>
<feature type="region of interest" description="Disordered" evidence="5">
    <location>
        <begin position="1079"/>
        <end position="1166"/>
    </location>
</feature>
<accession>A0A9P0MSU7</accession>
<dbReference type="Proteomes" id="UP001152798">
    <property type="component" value="Chromosome 5"/>
</dbReference>
<dbReference type="InterPro" id="IPR036322">
    <property type="entry name" value="WD40_repeat_dom_sf"/>
</dbReference>
<evidence type="ECO:0000256" key="5">
    <source>
        <dbReference type="SAM" id="MobiDB-lite"/>
    </source>
</evidence>
<dbReference type="PANTHER" id="PTHR12442">
    <property type="entry name" value="DYNEIN INTERMEDIATE CHAIN"/>
    <property type="match status" value="1"/>
</dbReference>
<dbReference type="InterPro" id="IPR050687">
    <property type="entry name" value="Dynein_IC"/>
</dbReference>
<dbReference type="SMART" id="SM00320">
    <property type="entry name" value="WD40"/>
    <property type="match status" value="4"/>
</dbReference>
<keyword evidence="3" id="KW-0853">WD repeat</keyword>
<dbReference type="GO" id="GO:0045503">
    <property type="term" value="F:dynein light chain binding"/>
    <property type="evidence" value="ECO:0007669"/>
    <property type="project" value="TreeGrafter"/>
</dbReference>
<feature type="compositionally biased region" description="Polar residues" evidence="5">
    <location>
        <begin position="1127"/>
        <end position="1147"/>
    </location>
</feature>
<evidence type="ECO:0000256" key="1">
    <source>
        <dbReference type="ARBA" id="ARBA00004496"/>
    </source>
</evidence>
<dbReference type="GO" id="GO:0007018">
    <property type="term" value="P:microtubule-based movement"/>
    <property type="evidence" value="ECO:0007669"/>
    <property type="project" value="TreeGrafter"/>
</dbReference>
<evidence type="ECO:0000313" key="6">
    <source>
        <dbReference type="EMBL" id="CAH1403285.1"/>
    </source>
</evidence>
<protein>
    <recommendedName>
        <fullName evidence="8">WD repeat-containing protein 63</fullName>
    </recommendedName>
</protein>
<dbReference type="OrthoDB" id="6628593at2759"/>
<dbReference type="Gene3D" id="2.130.10.10">
    <property type="entry name" value="YVTN repeat-like/Quinoprotein amine dehydrogenase"/>
    <property type="match status" value="2"/>
</dbReference>